<evidence type="ECO:0000313" key="2">
    <source>
        <dbReference type="EMBL" id="PKU67438.1"/>
    </source>
</evidence>
<dbReference type="InterPro" id="IPR026960">
    <property type="entry name" value="RVT-Znf"/>
</dbReference>
<dbReference type="Proteomes" id="UP000233837">
    <property type="component" value="Unassembled WGS sequence"/>
</dbReference>
<feature type="domain" description="Reverse transcriptase zinc-binding" evidence="1">
    <location>
        <begin position="5"/>
        <end position="46"/>
    </location>
</feature>
<proteinExistence type="predicted"/>
<accession>A0A2I0VVK4</accession>
<evidence type="ECO:0000313" key="3">
    <source>
        <dbReference type="Proteomes" id="UP000233837"/>
    </source>
</evidence>
<gene>
    <name evidence="2" type="ORF">MA16_Dca020333</name>
</gene>
<dbReference type="AlphaFoldDB" id="A0A2I0VVK4"/>
<organism evidence="2 3">
    <name type="scientific">Dendrobium catenatum</name>
    <dbReference type="NCBI Taxonomy" id="906689"/>
    <lineage>
        <taxon>Eukaryota</taxon>
        <taxon>Viridiplantae</taxon>
        <taxon>Streptophyta</taxon>
        <taxon>Embryophyta</taxon>
        <taxon>Tracheophyta</taxon>
        <taxon>Spermatophyta</taxon>
        <taxon>Magnoliopsida</taxon>
        <taxon>Liliopsida</taxon>
        <taxon>Asparagales</taxon>
        <taxon>Orchidaceae</taxon>
        <taxon>Epidendroideae</taxon>
        <taxon>Malaxideae</taxon>
        <taxon>Dendrobiinae</taxon>
        <taxon>Dendrobium</taxon>
    </lineage>
</organism>
<keyword evidence="3" id="KW-1185">Reference proteome</keyword>
<name>A0A2I0VVK4_9ASPA</name>
<dbReference type="Pfam" id="PF13966">
    <property type="entry name" value="zf-RVT"/>
    <property type="match status" value="1"/>
</dbReference>
<sequence>MTMLNGLKMIDLFIKRNIIVFSNCIMCNSGIDSHRHLFFECDFSFQIISKFVPNINFFMFRPNLIQTFEFI</sequence>
<reference evidence="2 3" key="2">
    <citation type="journal article" date="2017" name="Nature">
        <title>The Apostasia genome and the evolution of orchids.</title>
        <authorList>
            <person name="Zhang G.Q."/>
            <person name="Liu K.W."/>
            <person name="Li Z."/>
            <person name="Lohaus R."/>
            <person name="Hsiao Y.Y."/>
            <person name="Niu S.C."/>
            <person name="Wang J.Y."/>
            <person name="Lin Y.C."/>
            <person name="Xu Q."/>
            <person name="Chen L.J."/>
            <person name="Yoshida K."/>
            <person name="Fujiwara S."/>
            <person name="Wang Z.W."/>
            <person name="Zhang Y.Q."/>
            <person name="Mitsuda N."/>
            <person name="Wang M."/>
            <person name="Liu G.H."/>
            <person name="Pecoraro L."/>
            <person name="Huang H.X."/>
            <person name="Xiao X.J."/>
            <person name="Lin M."/>
            <person name="Wu X.Y."/>
            <person name="Wu W.L."/>
            <person name="Chen Y.Y."/>
            <person name="Chang S.B."/>
            <person name="Sakamoto S."/>
            <person name="Ohme-Takagi M."/>
            <person name="Yagi M."/>
            <person name="Zeng S.J."/>
            <person name="Shen C.Y."/>
            <person name="Yeh C.M."/>
            <person name="Luo Y.B."/>
            <person name="Tsai W.C."/>
            <person name="Van de Peer Y."/>
            <person name="Liu Z.J."/>
        </authorList>
    </citation>
    <scope>NUCLEOTIDE SEQUENCE [LARGE SCALE GENOMIC DNA]</scope>
    <source>
        <tissue evidence="2">The whole plant</tissue>
    </source>
</reference>
<evidence type="ECO:0000259" key="1">
    <source>
        <dbReference type="Pfam" id="PF13966"/>
    </source>
</evidence>
<dbReference type="EMBL" id="KZ503195">
    <property type="protein sequence ID" value="PKU67438.1"/>
    <property type="molecule type" value="Genomic_DNA"/>
</dbReference>
<protein>
    <recommendedName>
        <fullName evidence="1">Reverse transcriptase zinc-binding domain-containing protein</fullName>
    </recommendedName>
</protein>
<reference evidence="2 3" key="1">
    <citation type="journal article" date="2016" name="Sci. Rep.">
        <title>The Dendrobium catenatum Lindl. genome sequence provides insights into polysaccharide synthase, floral development and adaptive evolution.</title>
        <authorList>
            <person name="Zhang G.Q."/>
            <person name="Xu Q."/>
            <person name="Bian C."/>
            <person name="Tsai W.C."/>
            <person name="Yeh C.M."/>
            <person name="Liu K.W."/>
            <person name="Yoshida K."/>
            <person name="Zhang L.S."/>
            <person name="Chang S.B."/>
            <person name="Chen F."/>
            <person name="Shi Y."/>
            <person name="Su Y.Y."/>
            <person name="Zhang Y.Q."/>
            <person name="Chen L.J."/>
            <person name="Yin Y."/>
            <person name="Lin M."/>
            <person name="Huang H."/>
            <person name="Deng H."/>
            <person name="Wang Z.W."/>
            <person name="Zhu S.L."/>
            <person name="Zhao X."/>
            <person name="Deng C."/>
            <person name="Niu S.C."/>
            <person name="Huang J."/>
            <person name="Wang M."/>
            <person name="Liu G.H."/>
            <person name="Yang H.J."/>
            <person name="Xiao X.J."/>
            <person name="Hsiao Y.Y."/>
            <person name="Wu W.L."/>
            <person name="Chen Y.Y."/>
            <person name="Mitsuda N."/>
            <person name="Ohme-Takagi M."/>
            <person name="Luo Y.B."/>
            <person name="Van de Peer Y."/>
            <person name="Liu Z.J."/>
        </authorList>
    </citation>
    <scope>NUCLEOTIDE SEQUENCE [LARGE SCALE GENOMIC DNA]</scope>
    <source>
        <tissue evidence="2">The whole plant</tissue>
    </source>
</reference>